<feature type="transmembrane region" description="Helical" evidence="9">
    <location>
        <begin position="156"/>
        <end position="173"/>
    </location>
</feature>
<evidence type="ECO:0000256" key="2">
    <source>
        <dbReference type="ARBA" id="ARBA00010692"/>
    </source>
</evidence>
<feature type="transmembrane region" description="Helical" evidence="9">
    <location>
        <begin position="20"/>
        <end position="43"/>
    </location>
</feature>
<keyword evidence="7 8" id="KW-0472">Membrane</keyword>
<gene>
    <name evidence="10" type="ORF">G7082_03430</name>
</gene>
<dbReference type="AlphaFoldDB" id="A0A6G8ARN0"/>
<dbReference type="KEGG" id="vhy:G7082_03430"/>
<evidence type="ECO:0000256" key="4">
    <source>
        <dbReference type="ARBA" id="ARBA00022475"/>
    </source>
</evidence>
<dbReference type="GO" id="GO:0015225">
    <property type="term" value="F:biotin transmembrane transporter activity"/>
    <property type="evidence" value="ECO:0007669"/>
    <property type="project" value="UniProtKB-UniRule"/>
</dbReference>
<dbReference type="PANTHER" id="PTHR34295">
    <property type="entry name" value="BIOTIN TRANSPORTER BIOY"/>
    <property type="match status" value="1"/>
</dbReference>
<comment type="similarity">
    <text evidence="2 8">Belongs to the BioY family.</text>
</comment>
<dbReference type="RefSeq" id="WP_166033828.1">
    <property type="nucleotide sequence ID" value="NZ_CP049887.1"/>
</dbReference>
<dbReference type="Gene3D" id="1.10.1760.20">
    <property type="match status" value="1"/>
</dbReference>
<proteinExistence type="inferred from homology"/>
<feature type="transmembrane region" description="Helical" evidence="9">
    <location>
        <begin position="85"/>
        <end position="110"/>
    </location>
</feature>
<feature type="transmembrane region" description="Helical" evidence="9">
    <location>
        <begin position="59"/>
        <end position="79"/>
    </location>
</feature>
<protein>
    <recommendedName>
        <fullName evidence="8">Biotin transporter</fullName>
    </recommendedName>
</protein>
<dbReference type="PANTHER" id="PTHR34295:SF4">
    <property type="entry name" value="BIOTIN TRANSPORTER BIOY-RELATED"/>
    <property type="match status" value="1"/>
</dbReference>
<dbReference type="EMBL" id="CP049887">
    <property type="protein sequence ID" value="QIL47656.1"/>
    <property type="molecule type" value="Genomic_DNA"/>
</dbReference>
<evidence type="ECO:0000256" key="7">
    <source>
        <dbReference type="ARBA" id="ARBA00023136"/>
    </source>
</evidence>
<feature type="transmembrane region" description="Helical" evidence="9">
    <location>
        <begin position="122"/>
        <end position="144"/>
    </location>
</feature>
<evidence type="ECO:0000256" key="9">
    <source>
        <dbReference type="SAM" id="Phobius"/>
    </source>
</evidence>
<dbReference type="GO" id="GO:0005886">
    <property type="term" value="C:plasma membrane"/>
    <property type="evidence" value="ECO:0007669"/>
    <property type="project" value="UniProtKB-SubCell"/>
</dbReference>
<accession>A0A6G8ARN0</accession>
<reference evidence="10 11" key="1">
    <citation type="submission" date="2020-03" db="EMBL/GenBank/DDBJ databases">
        <title>Vagococcus sp. nov., isolated from beetles.</title>
        <authorList>
            <person name="Hyun D.-W."/>
            <person name="Bae J.-W."/>
        </authorList>
    </citation>
    <scope>NUCLEOTIDE SEQUENCE [LARGE SCALE GENOMIC DNA]</scope>
    <source>
        <strain evidence="10 11">HDW17B</strain>
    </source>
</reference>
<keyword evidence="5 9" id="KW-0812">Transmembrane</keyword>
<name>A0A6G8ARN0_9ENTE</name>
<sequence>MHNNIYSTRNTQTITKMGLFLAIIIATGFFSIPLPFIGVPIVIQNMSIMLSGGFLGKKYGFITNAIFLFLVFIGFPLLAGGRGGAAVFLSPSFGFFIGYLLCPIVIGFILERNTKKSFVVTFLAYLIGGALFINIMGSFSIAYYSHTSLINGLKSITVFLPLDIVKAIIAAIIHQRLQHLTLNGIKND</sequence>
<evidence type="ECO:0000313" key="10">
    <source>
        <dbReference type="EMBL" id="QIL47656.1"/>
    </source>
</evidence>
<keyword evidence="11" id="KW-1185">Reference proteome</keyword>
<keyword evidence="6 9" id="KW-1133">Transmembrane helix</keyword>
<dbReference type="Proteomes" id="UP000501747">
    <property type="component" value="Chromosome"/>
</dbReference>
<keyword evidence="4 8" id="KW-1003">Cell membrane</keyword>
<evidence type="ECO:0000256" key="5">
    <source>
        <dbReference type="ARBA" id="ARBA00022692"/>
    </source>
</evidence>
<evidence type="ECO:0000256" key="6">
    <source>
        <dbReference type="ARBA" id="ARBA00022989"/>
    </source>
</evidence>
<keyword evidence="3 8" id="KW-0813">Transport</keyword>
<dbReference type="InterPro" id="IPR003784">
    <property type="entry name" value="BioY"/>
</dbReference>
<evidence type="ECO:0000256" key="8">
    <source>
        <dbReference type="PIRNR" id="PIRNR016661"/>
    </source>
</evidence>
<evidence type="ECO:0000313" key="11">
    <source>
        <dbReference type="Proteomes" id="UP000501747"/>
    </source>
</evidence>
<dbReference type="Pfam" id="PF02632">
    <property type="entry name" value="BioY"/>
    <property type="match status" value="1"/>
</dbReference>
<evidence type="ECO:0000256" key="3">
    <source>
        <dbReference type="ARBA" id="ARBA00022448"/>
    </source>
</evidence>
<evidence type="ECO:0000256" key="1">
    <source>
        <dbReference type="ARBA" id="ARBA00004651"/>
    </source>
</evidence>
<comment type="subcellular location">
    <subcellularLocation>
        <location evidence="1 8">Cell membrane</location>
        <topology evidence="1 8">Multi-pass membrane protein</topology>
    </subcellularLocation>
</comment>
<dbReference type="PIRSF" id="PIRSF016661">
    <property type="entry name" value="BioY"/>
    <property type="match status" value="1"/>
</dbReference>
<organism evidence="10 11">
    <name type="scientific">Vagococcus hydrophili</name>
    <dbReference type="NCBI Taxonomy" id="2714947"/>
    <lineage>
        <taxon>Bacteria</taxon>
        <taxon>Bacillati</taxon>
        <taxon>Bacillota</taxon>
        <taxon>Bacilli</taxon>
        <taxon>Lactobacillales</taxon>
        <taxon>Enterococcaceae</taxon>
        <taxon>Vagococcus</taxon>
    </lineage>
</organism>